<keyword evidence="9" id="KW-0966">Cell projection</keyword>
<dbReference type="NCBIfam" id="TIGR03170">
    <property type="entry name" value="flgA_cterm"/>
    <property type="match status" value="1"/>
</dbReference>
<sequence length="240" mass="26662">MKKLPSIMRIQIFFLLLSLFPLILPSVSYAETQNNSVRQHVIDSVEEFVYRNLASFDQAALKVHVSNIDPRIQIPACTEEFVYSASHDALQQSNFAVKASCPANNWYLYVMVRTVVIQPVVVLKTMVSPGTILTDAHVEVVDIDKKQLRFTTFADKENVIGARIKRRSRAGAPVSPDLLCYVCKGDQVVIKADAAGLVLKTQGIAEEDGVVGETIRIRNSRSNKQVYGRVTNPTEVVVSI</sequence>
<dbReference type="Pfam" id="PF17656">
    <property type="entry name" value="ChapFlgA_N"/>
    <property type="match status" value="1"/>
</dbReference>
<evidence type="ECO:0000256" key="3">
    <source>
        <dbReference type="ARBA" id="ARBA00014754"/>
    </source>
</evidence>
<evidence type="ECO:0000313" key="9">
    <source>
        <dbReference type="EMBL" id="MCV2885491.1"/>
    </source>
</evidence>
<keyword evidence="7" id="KW-1005">Bacterial flagellum biogenesis</keyword>
<feature type="domain" description="SAF" evidence="8">
    <location>
        <begin position="118"/>
        <end position="180"/>
    </location>
</feature>
<proteinExistence type="inferred from homology"/>
<organism evidence="9 10">
    <name type="scientific">Fluctibacter corallii</name>
    <dbReference type="NCBI Taxonomy" id="2984329"/>
    <lineage>
        <taxon>Bacteria</taxon>
        <taxon>Pseudomonadati</taxon>
        <taxon>Pseudomonadota</taxon>
        <taxon>Gammaproteobacteria</taxon>
        <taxon>Alteromonadales</taxon>
        <taxon>Alteromonadaceae</taxon>
        <taxon>Fluctibacter</taxon>
    </lineage>
</organism>
<comment type="caution">
    <text evidence="9">The sequence shown here is derived from an EMBL/GenBank/DDBJ whole genome shotgun (WGS) entry which is preliminary data.</text>
</comment>
<keyword evidence="9" id="KW-0282">Flagellum</keyword>
<dbReference type="Gene3D" id="3.90.1210.10">
    <property type="entry name" value="Antifreeze-like/N-acetylneuraminic acid synthase C-terminal domain"/>
    <property type="match status" value="1"/>
</dbReference>
<evidence type="ECO:0000259" key="8">
    <source>
        <dbReference type="SMART" id="SM00858"/>
    </source>
</evidence>
<dbReference type="SMART" id="SM00858">
    <property type="entry name" value="SAF"/>
    <property type="match status" value="1"/>
</dbReference>
<dbReference type="Pfam" id="PF13144">
    <property type="entry name" value="ChapFlgA"/>
    <property type="match status" value="1"/>
</dbReference>
<dbReference type="PANTHER" id="PTHR36307:SF1">
    <property type="entry name" value="FLAGELLA BASAL BODY P-RING FORMATION PROTEIN FLGA"/>
    <property type="match status" value="1"/>
</dbReference>
<comment type="function">
    <text evidence="6 7">Involved in the assembly process of the P-ring formation. It may associate with FlgF on the rod constituting a structure essential for the P-ring assembly or may act as a modulator protein for the P-ring assembly.</text>
</comment>
<keyword evidence="9" id="KW-0969">Cilium</keyword>
<dbReference type="InterPro" id="IPR039246">
    <property type="entry name" value="Flagellar_FlgA"/>
</dbReference>
<dbReference type="PANTHER" id="PTHR36307">
    <property type="entry name" value="FLAGELLA BASAL BODY P-RING FORMATION PROTEIN FLGA"/>
    <property type="match status" value="1"/>
</dbReference>
<dbReference type="RefSeq" id="WP_263712781.1">
    <property type="nucleotide sequence ID" value="NZ_JAOWKX010000006.1"/>
</dbReference>
<keyword evidence="4" id="KW-0732">Signal</keyword>
<evidence type="ECO:0000256" key="5">
    <source>
        <dbReference type="ARBA" id="ARBA00022764"/>
    </source>
</evidence>
<evidence type="ECO:0000256" key="4">
    <source>
        <dbReference type="ARBA" id="ARBA00022729"/>
    </source>
</evidence>
<comment type="subcellular location">
    <subcellularLocation>
        <location evidence="1 7">Periplasm</location>
    </subcellularLocation>
</comment>
<keyword evidence="10" id="KW-1185">Reference proteome</keyword>
<dbReference type="InterPro" id="IPR017585">
    <property type="entry name" value="SAF_FlgA"/>
</dbReference>
<accession>A0ABT3A9Y9</accession>
<dbReference type="EMBL" id="JAOWKX010000006">
    <property type="protein sequence ID" value="MCV2885491.1"/>
    <property type="molecule type" value="Genomic_DNA"/>
</dbReference>
<evidence type="ECO:0000313" key="10">
    <source>
        <dbReference type="Proteomes" id="UP001652504"/>
    </source>
</evidence>
<dbReference type="InterPro" id="IPR013974">
    <property type="entry name" value="SAF"/>
</dbReference>
<comment type="similarity">
    <text evidence="2 7">Belongs to the FlgA family.</text>
</comment>
<evidence type="ECO:0000256" key="7">
    <source>
        <dbReference type="RuleBase" id="RU362063"/>
    </source>
</evidence>
<gene>
    <name evidence="9" type="primary">flgA</name>
    <name evidence="9" type="ORF">OE749_12370</name>
</gene>
<dbReference type="InterPro" id="IPR041231">
    <property type="entry name" value="FlgA_N"/>
</dbReference>
<dbReference type="Proteomes" id="UP001652504">
    <property type="component" value="Unassembled WGS sequence"/>
</dbReference>
<evidence type="ECO:0000256" key="6">
    <source>
        <dbReference type="ARBA" id="ARBA00025643"/>
    </source>
</evidence>
<reference evidence="9 10" key="1">
    <citation type="submission" date="2022-10" db="EMBL/GenBank/DDBJ databases">
        <title>Aestuariibacter sp. AA17 isolated from Montipora capitata coral fragment.</title>
        <authorList>
            <person name="Emsley S.A."/>
            <person name="Pfannmuller K.M."/>
            <person name="Loughran R.M."/>
            <person name="Shlafstein M."/>
            <person name="Papke E."/>
            <person name="Saw J.H."/>
            <person name="Ushijima B."/>
            <person name="Videau P."/>
        </authorList>
    </citation>
    <scope>NUCLEOTIDE SEQUENCE [LARGE SCALE GENOMIC DNA]</scope>
    <source>
        <strain evidence="9 10">AA17</strain>
    </source>
</reference>
<name>A0ABT3A9Y9_9ALTE</name>
<protein>
    <recommendedName>
        <fullName evidence="3 7">Flagella basal body P-ring formation protein FlgA</fullName>
    </recommendedName>
</protein>
<keyword evidence="5 7" id="KW-0574">Periplasm</keyword>
<dbReference type="CDD" id="cd11614">
    <property type="entry name" value="SAF_CpaB_FlgA_like"/>
    <property type="match status" value="1"/>
</dbReference>
<evidence type="ECO:0000256" key="2">
    <source>
        <dbReference type="ARBA" id="ARBA00010474"/>
    </source>
</evidence>
<dbReference type="Gene3D" id="2.30.30.760">
    <property type="match status" value="1"/>
</dbReference>
<evidence type="ECO:0000256" key="1">
    <source>
        <dbReference type="ARBA" id="ARBA00004418"/>
    </source>
</evidence>